<feature type="non-terminal residue" evidence="1">
    <location>
        <position position="132"/>
    </location>
</feature>
<dbReference type="Gene3D" id="3.40.50.1000">
    <property type="entry name" value="HAD superfamily/HAD-like"/>
    <property type="match status" value="1"/>
</dbReference>
<protein>
    <submittedName>
        <fullName evidence="1">Uncharacterized protein</fullName>
    </submittedName>
</protein>
<dbReference type="EMBL" id="BARV01029035">
    <property type="protein sequence ID" value="GAI40383.1"/>
    <property type="molecule type" value="Genomic_DNA"/>
</dbReference>
<dbReference type="InterPro" id="IPR023214">
    <property type="entry name" value="HAD_sf"/>
</dbReference>
<sequence>MTKKIPFSFKGKKVIVFDLDGTILRLAADWHSLYKALTARFTEKNREAINHKSMSAILSSIIEKGDEEELQLNFNLMRQYELENITSNEPIKETIYFINNQELFGVSPNAKLAVFSLNFRSTILKSLEMVGI</sequence>
<organism evidence="1">
    <name type="scientific">marine sediment metagenome</name>
    <dbReference type="NCBI Taxonomy" id="412755"/>
    <lineage>
        <taxon>unclassified sequences</taxon>
        <taxon>metagenomes</taxon>
        <taxon>ecological metagenomes</taxon>
    </lineage>
</organism>
<name>X1N9S8_9ZZZZ</name>
<dbReference type="SUPFAM" id="SSF56784">
    <property type="entry name" value="HAD-like"/>
    <property type="match status" value="1"/>
</dbReference>
<comment type="caution">
    <text evidence="1">The sequence shown here is derived from an EMBL/GenBank/DDBJ whole genome shotgun (WGS) entry which is preliminary data.</text>
</comment>
<dbReference type="AlphaFoldDB" id="X1N9S8"/>
<evidence type="ECO:0000313" key="1">
    <source>
        <dbReference type="EMBL" id="GAI40383.1"/>
    </source>
</evidence>
<accession>X1N9S8</accession>
<proteinExistence type="predicted"/>
<reference evidence="1" key="1">
    <citation type="journal article" date="2014" name="Front. Microbiol.">
        <title>High frequency of phylogenetically diverse reductive dehalogenase-homologous genes in deep subseafloor sedimentary metagenomes.</title>
        <authorList>
            <person name="Kawai M."/>
            <person name="Futagami T."/>
            <person name="Toyoda A."/>
            <person name="Takaki Y."/>
            <person name="Nishi S."/>
            <person name="Hori S."/>
            <person name="Arai W."/>
            <person name="Tsubouchi T."/>
            <person name="Morono Y."/>
            <person name="Uchiyama I."/>
            <person name="Ito T."/>
            <person name="Fujiyama A."/>
            <person name="Inagaki F."/>
            <person name="Takami H."/>
        </authorList>
    </citation>
    <scope>NUCLEOTIDE SEQUENCE</scope>
    <source>
        <strain evidence="1">Expedition CK06-06</strain>
    </source>
</reference>
<dbReference type="InterPro" id="IPR036412">
    <property type="entry name" value="HAD-like_sf"/>
</dbReference>
<dbReference type="Gene3D" id="1.10.150.730">
    <property type="match status" value="1"/>
</dbReference>
<gene>
    <name evidence="1" type="ORF">S06H3_46372</name>
</gene>